<gene>
    <name evidence="3" type="ORF">DCF15_16810</name>
</gene>
<feature type="compositionally biased region" description="Polar residues" evidence="1">
    <location>
        <begin position="118"/>
        <end position="135"/>
    </location>
</feature>
<dbReference type="Proteomes" id="UP000249794">
    <property type="component" value="Unassembled WGS sequence"/>
</dbReference>
<dbReference type="Pfam" id="PF18765">
    <property type="entry name" value="Polbeta"/>
    <property type="match status" value="1"/>
</dbReference>
<reference evidence="3 4" key="2">
    <citation type="submission" date="2018-06" db="EMBL/GenBank/DDBJ databases">
        <title>Metagenomic assembly of (sub)arctic Cyanobacteria and their associated microbiome from non-axenic cultures.</title>
        <authorList>
            <person name="Baurain D."/>
        </authorList>
    </citation>
    <scope>NUCLEOTIDE SEQUENCE [LARGE SCALE GENOMIC DNA]</scope>
    <source>
        <strain evidence="3">ULC027bin1</strain>
    </source>
</reference>
<organism evidence="3 4">
    <name type="scientific">Phormidesmis priestleyi</name>
    <dbReference type="NCBI Taxonomy" id="268141"/>
    <lineage>
        <taxon>Bacteria</taxon>
        <taxon>Bacillati</taxon>
        <taxon>Cyanobacteriota</taxon>
        <taxon>Cyanophyceae</taxon>
        <taxon>Leptolyngbyales</taxon>
        <taxon>Leptolyngbyaceae</taxon>
        <taxon>Phormidesmis</taxon>
    </lineage>
</organism>
<dbReference type="Gene3D" id="3.30.460.10">
    <property type="entry name" value="Beta Polymerase, domain 2"/>
    <property type="match status" value="1"/>
</dbReference>
<dbReference type="InterPro" id="IPR041633">
    <property type="entry name" value="Polbeta"/>
</dbReference>
<accession>A0A2W4X5J1</accession>
<dbReference type="CDD" id="cd05403">
    <property type="entry name" value="NT_KNTase_like"/>
    <property type="match status" value="1"/>
</dbReference>
<feature type="domain" description="Polymerase beta nucleotidyltransferase" evidence="2">
    <location>
        <begin position="21"/>
        <end position="109"/>
    </location>
</feature>
<dbReference type="EMBL" id="QBMP01000210">
    <property type="protein sequence ID" value="PZO49559.1"/>
    <property type="molecule type" value="Genomic_DNA"/>
</dbReference>
<protein>
    <recommendedName>
        <fullName evidence="2">Polymerase beta nucleotidyltransferase domain-containing protein</fullName>
    </recommendedName>
</protein>
<comment type="caution">
    <text evidence="3">The sequence shown here is derived from an EMBL/GenBank/DDBJ whole genome shotgun (WGS) entry which is preliminary data.</text>
</comment>
<evidence type="ECO:0000313" key="4">
    <source>
        <dbReference type="Proteomes" id="UP000249794"/>
    </source>
</evidence>
<feature type="region of interest" description="Disordered" evidence="1">
    <location>
        <begin position="115"/>
        <end position="135"/>
    </location>
</feature>
<evidence type="ECO:0000313" key="3">
    <source>
        <dbReference type="EMBL" id="PZO49559.1"/>
    </source>
</evidence>
<name>A0A2W4X5J1_9CYAN</name>
<dbReference type="AlphaFoldDB" id="A0A2W4X5J1"/>
<evidence type="ECO:0000256" key="1">
    <source>
        <dbReference type="SAM" id="MobiDB-lite"/>
    </source>
</evidence>
<sequence length="135" mass="14996">MPNKEPSATLKFGLKATTIDKIISVLVQYPEVESAIVYGSRAKGNYRPGSDIDLTLTGSELAYNTLLRIDTKIDDLLLPYLFDISLLRQISNPDVVDHIRRIGIPLYEKALYEEQSKKGQSGNPAQTLLTDKVST</sequence>
<proteinExistence type="predicted"/>
<evidence type="ECO:0000259" key="2">
    <source>
        <dbReference type="Pfam" id="PF18765"/>
    </source>
</evidence>
<dbReference type="SUPFAM" id="SSF81301">
    <property type="entry name" value="Nucleotidyltransferase"/>
    <property type="match status" value="1"/>
</dbReference>
<dbReference type="InterPro" id="IPR043519">
    <property type="entry name" value="NT_sf"/>
</dbReference>
<reference evidence="4" key="1">
    <citation type="submission" date="2018-04" db="EMBL/GenBank/DDBJ databases">
        <authorList>
            <person name="Cornet L."/>
        </authorList>
    </citation>
    <scope>NUCLEOTIDE SEQUENCE [LARGE SCALE GENOMIC DNA]</scope>
</reference>